<dbReference type="PROSITE" id="PS50023">
    <property type="entry name" value="LIM_DOMAIN_2"/>
    <property type="match status" value="1"/>
</dbReference>
<feature type="compositionally biased region" description="Low complexity" evidence="9">
    <location>
        <begin position="806"/>
        <end position="819"/>
    </location>
</feature>
<dbReference type="Gene3D" id="2.10.110.10">
    <property type="entry name" value="Cysteine Rich Protein"/>
    <property type="match status" value="1"/>
</dbReference>
<comment type="subcellular location">
    <subcellularLocation>
        <location evidence="1">Endosome</location>
    </subcellularLocation>
</comment>
<evidence type="ECO:0000259" key="11">
    <source>
        <dbReference type="PROSITE" id="PS50023"/>
    </source>
</evidence>
<evidence type="ECO:0000259" key="12">
    <source>
        <dbReference type="PROSITE" id="PS51848"/>
    </source>
</evidence>
<dbReference type="PROSITE" id="PS00478">
    <property type="entry name" value="LIM_DOMAIN_1"/>
    <property type="match status" value="1"/>
</dbReference>
<dbReference type="PANTHER" id="PTHR23167">
    <property type="entry name" value="CALPONIN HOMOLOGY DOMAIN-CONTAINING PROTEIN DDB_G0272472-RELATED"/>
    <property type="match status" value="1"/>
</dbReference>
<dbReference type="PROSITE" id="PS50021">
    <property type="entry name" value="CH"/>
    <property type="match status" value="1"/>
</dbReference>
<dbReference type="InterPro" id="IPR050540">
    <property type="entry name" value="F-actin_Monoox_Mical"/>
</dbReference>
<dbReference type="AlphaFoldDB" id="A7RKJ7"/>
<dbReference type="Pfam" id="PF12130">
    <property type="entry name" value="bMERB_dom"/>
    <property type="match status" value="1"/>
</dbReference>
<evidence type="ECO:0000313" key="14">
    <source>
        <dbReference type="Proteomes" id="UP000001593"/>
    </source>
</evidence>
<dbReference type="STRING" id="45351.A7RKJ7"/>
<evidence type="ECO:0000313" key="13">
    <source>
        <dbReference type="EMBL" id="EDO47999.1"/>
    </source>
</evidence>
<feature type="region of interest" description="Disordered" evidence="9">
    <location>
        <begin position="527"/>
        <end position="623"/>
    </location>
</feature>
<keyword evidence="5 8" id="KW-0862">Zinc</keyword>
<evidence type="ECO:0000256" key="8">
    <source>
        <dbReference type="PROSITE-ProRule" id="PRU00125"/>
    </source>
</evidence>
<dbReference type="HOGENOM" id="CLU_277107_0_0_1"/>
<keyword evidence="3 8" id="KW-0479">Metal-binding</keyword>
<sequence>MPEYRSIEEKPGEFDQEAITRELSMHAASGPRALLLWSRQQTDGYKDVNVYNMTTSWRDGLAFCAIIHRYRPDLIDFEKLSKENIVENNTLAFSICDRHFEIPALLDVADMVECTAPDKLTVISYVSQLFNYFKDKTPGSIYDAAEFYWPLESSKKLVEVKSCSFGSVTQGEVFNVSLNHAQYGVYMDASTSVNLGSFSAQCISDPSKCYEGMSVSFWLKAFNVSQNTEEDKYQLLLGTRRHLTGFGIYQKHFVDGNSNRIVVVVQDENTRVEKELNIIKEIWTHVGFTWKKGGFLTLFINGIKMSAVPSKVKPDPVSGSKPSKRVSPYALGGRAKRISSALKNVFRSESKDEHQAKAIKEAMAKQASLESLRAVQEEKPEDTIAPMMQCMPSLGTACLICGERVYLMERLVAERRLFHRACFRCSRCNSSLRAGTYTFFPESESFCCLYECMGIARNKQDNIKIQLQPITDNALRMAETLNARTAESARSRSSTGTTGSRPGEESPQKQFSVVKKTSISIGALPLKSFAEVTPRPRRHGRQGRRSGRRGHDRSRSNKEKEDSSESRRKRIVPEKFEVKRESGKVKSSILIKPSNPVNSPKNVDNESLSSSNGSSNNNDSGKAGLRKIATLNDAYNREEDERPQQGGVQMLLSKFKNIDDMIESKHKKNISKKNELIKREIESVLPSWRQANTIDTRKKRPPNLPKLTTDERSNQDRSDEGKSGHESDAESSSSSDLSSTCHSSRGRDVISSRPINNDRSNTQQLDRMETTQSKDRPPAESDRNRSWDKQPSPRIGRKNQQQLTIPSDSSSSPSTSPQPARRNIPIIVRPSDGDSNSEPSIDKQDSSRGSEPPPSPLSSQPSPKRWSSQNSLGENSSTSSSPRMSIIIAQEPSMTKINSRYFTVETCQSTGQEGDVIMEECEDSETMQIEGEFSFGKEFSKFNKAQKEALKTLRKMKVTREKSDQVKEEEVSLSQEEMTAELKALETLNYDLELRGVEMEKLLRHSMESDHPLDNEDEILREWLTLIHEKNVILRRESELIYLMQFHQYEERYWAVECELRGLVSMRDEVKSSDDVRRERDLLAELLNLVQKRSFIVDSLEEDRIREKQEDENIKHVLEDGLNEAPVDSWEQKPDYTKVAFSRFYC</sequence>
<dbReference type="InterPro" id="IPR022735">
    <property type="entry name" value="bMERB_dom"/>
</dbReference>
<reference evidence="13 14" key="1">
    <citation type="journal article" date="2007" name="Science">
        <title>Sea anemone genome reveals ancestral eumetazoan gene repertoire and genomic organization.</title>
        <authorList>
            <person name="Putnam N.H."/>
            <person name="Srivastava M."/>
            <person name="Hellsten U."/>
            <person name="Dirks B."/>
            <person name="Chapman J."/>
            <person name="Salamov A."/>
            <person name="Terry A."/>
            <person name="Shapiro H."/>
            <person name="Lindquist E."/>
            <person name="Kapitonov V.V."/>
            <person name="Jurka J."/>
            <person name="Genikhovich G."/>
            <person name="Grigoriev I.V."/>
            <person name="Lucas S.M."/>
            <person name="Steele R.E."/>
            <person name="Finnerty J.R."/>
            <person name="Technau U."/>
            <person name="Martindale M.Q."/>
            <person name="Rokhsar D.S."/>
        </authorList>
    </citation>
    <scope>NUCLEOTIDE SEQUENCE [LARGE SCALE GENOMIC DNA]</scope>
    <source>
        <strain evidence="14">CH2 X CH6</strain>
    </source>
</reference>
<dbReference type="SUPFAM" id="SSF49899">
    <property type="entry name" value="Concanavalin A-like lectins/glucanases"/>
    <property type="match status" value="1"/>
</dbReference>
<dbReference type="InterPro" id="IPR036872">
    <property type="entry name" value="CH_dom_sf"/>
</dbReference>
<feature type="compositionally biased region" description="Low complexity" evidence="9">
    <location>
        <begin position="730"/>
        <end position="743"/>
    </location>
</feature>
<dbReference type="CDD" id="cd09358">
    <property type="entry name" value="LIM_Mical_like"/>
    <property type="match status" value="1"/>
</dbReference>
<dbReference type="eggNOG" id="ENOG502QVVF">
    <property type="taxonomic scope" value="Eukaryota"/>
</dbReference>
<dbReference type="SUPFAM" id="SSF47576">
    <property type="entry name" value="Calponin-homology domain, CH-domain"/>
    <property type="match status" value="1"/>
</dbReference>
<dbReference type="InParanoid" id="A7RKJ7"/>
<dbReference type="EMBL" id="DS469516">
    <property type="protein sequence ID" value="EDO47999.1"/>
    <property type="molecule type" value="Genomic_DNA"/>
</dbReference>
<dbReference type="Gene3D" id="2.60.120.200">
    <property type="match status" value="1"/>
</dbReference>
<keyword evidence="7" id="KW-0175">Coiled coil</keyword>
<feature type="compositionally biased region" description="Polar residues" evidence="9">
    <location>
        <begin position="753"/>
        <end position="765"/>
    </location>
</feature>
<dbReference type="SUPFAM" id="SSF57716">
    <property type="entry name" value="Glucocorticoid receptor-like (DNA-binding domain)"/>
    <property type="match status" value="1"/>
</dbReference>
<dbReference type="SMART" id="SM00132">
    <property type="entry name" value="LIM"/>
    <property type="match status" value="1"/>
</dbReference>
<dbReference type="OMA" id="PRMSEAN"/>
<keyword evidence="14" id="KW-1185">Reference proteome</keyword>
<dbReference type="Pfam" id="PF00307">
    <property type="entry name" value="CH"/>
    <property type="match status" value="1"/>
</dbReference>
<dbReference type="FunFam" id="1.10.418.10:FF:000023">
    <property type="entry name" value="EH domain-binding protein 1 isoform X1"/>
    <property type="match status" value="1"/>
</dbReference>
<evidence type="ECO:0000256" key="7">
    <source>
        <dbReference type="ARBA" id="ARBA00023054"/>
    </source>
</evidence>
<dbReference type="Pfam" id="PF00412">
    <property type="entry name" value="LIM"/>
    <property type="match status" value="1"/>
</dbReference>
<dbReference type="GO" id="GO:0046872">
    <property type="term" value="F:metal ion binding"/>
    <property type="evidence" value="ECO:0007669"/>
    <property type="project" value="UniProtKB-KW"/>
</dbReference>
<protein>
    <submittedName>
        <fullName evidence="13">Uncharacterized protein</fullName>
    </submittedName>
</protein>
<feature type="domain" description="BMERB" evidence="12">
    <location>
        <begin position="965"/>
        <end position="1116"/>
    </location>
</feature>
<dbReference type="Gene3D" id="1.10.418.10">
    <property type="entry name" value="Calponin-like domain"/>
    <property type="match status" value="1"/>
</dbReference>
<keyword evidence="6 8" id="KW-0440">LIM domain</keyword>
<dbReference type="InterPro" id="IPR013320">
    <property type="entry name" value="ConA-like_dom_sf"/>
</dbReference>
<accession>A7RKJ7</accession>
<feature type="compositionally biased region" description="Low complexity" evidence="9">
    <location>
        <begin position="605"/>
        <end position="620"/>
    </location>
</feature>
<evidence type="ECO:0000256" key="5">
    <source>
        <dbReference type="ARBA" id="ARBA00022833"/>
    </source>
</evidence>
<dbReference type="SMART" id="SM01203">
    <property type="entry name" value="DUF3585"/>
    <property type="match status" value="1"/>
</dbReference>
<feature type="compositionally biased region" description="Basic residues" evidence="9">
    <location>
        <begin position="535"/>
        <end position="552"/>
    </location>
</feature>
<gene>
    <name evidence="13" type="ORF">NEMVEDRAFT_v1g238942</name>
</gene>
<keyword evidence="2" id="KW-0597">Phosphoprotein</keyword>
<feature type="compositionally biased region" description="Low complexity" evidence="9">
    <location>
        <begin position="857"/>
        <end position="883"/>
    </location>
</feature>
<keyword evidence="4" id="KW-0967">Endosome</keyword>
<evidence type="ECO:0000256" key="6">
    <source>
        <dbReference type="ARBA" id="ARBA00023038"/>
    </source>
</evidence>
<feature type="region of interest" description="Disordered" evidence="9">
    <location>
        <begin position="692"/>
        <end position="883"/>
    </location>
</feature>
<organism evidence="13 14">
    <name type="scientific">Nematostella vectensis</name>
    <name type="common">Starlet sea anemone</name>
    <dbReference type="NCBI Taxonomy" id="45351"/>
    <lineage>
        <taxon>Eukaryota</taxon>
        <taxon>Metazoa</taxon>
        <taxon>Cnidaria</taxon>
        <taxon>Anthozoa</taxon>
        <taxon>Hexacorallia</taxon>
        <taxon>Actiniaria</taxon>
        <taxon>Edwardsiidae</taxon>
        <taxon>Nematostella</taxon>
    </lineage>
</organism>
<evidence type="ECO:0000256" key="3">
    <source>
        <dbReference type="ARBA" id="ARBA00022723"/>
    </source>
</evidence>
<feature type="compositionally biased region" description="Basic and acidic residues" evidence="9">
    <location>
        <begin position="708"/>
        <end position="728"/>
    </location>
</feature>
<evidence type="ECO:0000259" key="10">
    <source>
        <dbReference type="PROSITE" id="PS50021"/>
    </source>
</evidence>
<dbReference type="SMART" id="SM00033">
    <property type="entry name" value="CH"/>
    <property type="match status" value="1"/>
</dbReference>
<feature type="domain" description="Calponin-homology (CH)" evidence="10">
    <location>
        <begin position="28"/>
        <end position="134"/>
    </location>
</feature>
<dbReference type="PROSITE" id="PS51848">
    <property type="entry name" value="BMERB"/>
    <property type="match status" value="1"/>
</dbReference>
<evidence type="ECO:0000256" key="2">
    <source>
        <dbReference type="ARBA" id="ARBA00022553"/>
    </source>
</evidence>
<evidence type="ECO:0000256" key="9">
    <source>
        <dbReference type="SAM" id="MobiDB-lite"/>
    </source>
</evidence>
<proteinExistence type="predicted"/>
<feature type="compositionally biased region" description="Basic and acidic residues" evidence="9">
    <location>
        <begin position="553"/>
        <end position="584"/>
    </location>
</feature>
<dbReference type="Proteomes" id="UP000001593">
    <property type="component" value="Unassembled WGS sequence"/>
</dbReference>
<evidence type="ECO:0000256" key="4">
    <source>
        <dbReference type="ARBA" id="ARBA00022753"/>
    </source>
</evidence>
<feature type="compositionally biased region" description="Low complexity" evidence="9">
    <location>
        <begin position="483"/>
        <end position="501"/>
    </location>
</feature>
<dbReference type="GO" id="GO:0005768">
    <property type="term" value="C:endosome"/>
    <property type="evidence" value="ECO:0007669"/>
    <property type="project" value="UniProtKB-SubCell"/>
</dbReference>
<dbReference type="InterPro" id="IPR001715">
    <property type="entry name" value="CH_dom"/>
</dbReference>
<evidence type="ECO:0000256" key="1">
    <source>
        <dbReference type="ARBA" id="ARBA00004177"/>
    </source>
</evidence>
<feature type="region of interest" description="Disordered" evidence="9">
    <location>
        <begin position="483"/>
        <end position="514"/>
    </location>
</feature>
<feature type="domain" description="LIM zinc-binding" evidence="11">
    <location>
        <begin position="396"/>
        <end position="459"/>
    </location>
</feature>
<dbReference type="PANTHER" id="PTHR23167:SF46">
    <property type="entry name" value="EPS15 HOMOLOGY DOMAIN CONTAINING PROTEIN-BINDING PROTEIN 1, ISOFORM F"/>
    <property type="match status" value="1"/>
</dbReference>
<dbReference type="InterPro" id="IPR001781">
    <property type="entry name" value="Znf_LIM"/>
</dbReference>
<feature type="compositionally biased region" description="Basic and acidic residues" evidence="9">
    <location>
        <begin position="766"/>
        <end position="788"/>
    </location>
</feature>
<name>A7RKJ7_NEMVE</name>